<sequence>MSRTARALPAAAVLAAAALVISGPVAFAHPGAGAGRNTVRPGGTLAVPVPCDALTGALPGIPGAADGQPCGAGQEPGQGPQLAPEHDQMLDPPEAAGETGQAPQSAREPSGQGQPPGPSQQPGAGQHTGQGQGQGQGLGQGQQSGQGQGQGQGQGKGQGQGQDEGGRQCAEGSHGCSGGSGGTGQCHDGQKCPAGDGDDDSGQCRDGGGRCHGSGQECGAAQGASCPGGHTCRGSRDDDCGPPAVQGGVQAGQGGTFTDSVPALAAGGALIAAACGGAGYRLHGRRPRRRVSG</sequence>
<dbReference type="EMBL" id="LMWX01000005">
    <property type="protein sequence ID" value="KUN89584.1"/>
    <property type="molecule type" value="Genomic_DNA"/>
</dbReference>
<organism evidence="3 4">
    <name type="scientific">Streptomyces bungoensis</name>
    <dbReference type="NCBI Taxonomy" id="285568"/>
    <lineage>
        <taxon>Bacteria</taxon>
        <taxon>Bacillati</taxon>
        <taxon>Actinomycetota</taxon>
        <taxon>Actinomycetes</taxon>
        <taxon>Kitasatosporales</taxon>
        <taxon>Streptomycetaceae</taxon>
        <taxon>Streptomyces</taxon>
    </lineage>
</organism>
<gene>
    <name evidence="3" type="ORF">AQJ66_03855</name>
</gene>
<evidence type="ECO:0000313" key="3">
    <source>
        <dbReference type="EMBL" id="KUN89584.1"/>
    </source>
</evidence>
<evidence type="ECO:0000256" key="1">
    <source>
        <dbReference type="SAM" id="MobiDB-lite"/>
    </source>
</evidence>
<dbReference type="AlphaFoldDB" id="A0A101TC82"/>
<name>A0A101TC82_9ACTN</name>
<protein>
    <submittedName>
        <fullName evidence="3">Uncharacterized protein</fullName>
    </submittedName>
</protein>
<feature type="compositionally biased region" description="Gly residues" evidence="1">
    <location>
        <begin position="126"/>
        <end position="163"/>
    </location>
</feature>
<keyword evidence="4" id="KW-1185">Reference proteome</keyword>
<feature type="region of interest" description="Disordered" evidence="1">
    <location>
        <begin position="60"/>
        <end position="259"/>
    </location>
</feature>
<dbReference type="STRING" id="285568.AQJ66_03855"/>
<comment type="caution">
    <text evidence="3">The sequence shown here is derived from an EMBL/GenBank/DDBJ whole genome shotgun (WGS) entry which is preliminary data.</text>
</comment>
<accession>A0A101TC82</accession>
<feature type="chain" id="PRO_5007107144" evidence="2">
    <location>
        <begin position="29"/>
        <end position="293"/>
    </location>
</feature>
<proteinExistence type="predicted"/>
<feature type="signal peptide" evidence="2">
    <location>
        <begin position="1"/>
        <end position="28"/>
    </location>
</feature>
<evidence type="ECO:0000256" key="2">
    <source>
        <dbReference type="SAM" id="SignalP"/>
    </source>
</evidence>
<reference evidence="3 4" key="1">
    <citation type="submission" date="2015-10" db="EMBL/GenBank/DDBJ databases">
        <title>Draft genome sequence of Streptomyces bungoensis DSM 41781, type strain for the species Streptomyces bungoensis.</title>
        <authorList>
            <person name="Ruckert C."/>
            <person name="Winkler A."/>
            <person name="Kalinowski J."/>
            <person name="Kampfer P."/>
            <person name="Glaeser S."/>
        </authorList>
    </citation>
    <scope>NUCLEOTIDE SEQUENCE [LARGE SCALE GENOMIC DNA]</scope>
    <source>
        <strain evidence="3 4">DSM 41781</strain>
    </source>
</reference>
<feature type="compositionally biased region" description="Gly residues" evidence="1">
    <location>
        <begin position="175"/>
        <end position="184"/>
    </location>
</feature>
<evidence type="ECO:0000313" key="4">
    <source>
        <dbReference type="Proteomes" id="UP000053024"/>
    </source>
</evidence>
<dbReference type="Proteomes" id="UP000053024">
    <property type="component" value="Unassembled WGS sequence"/>
</dbReference>
<keyword evidence="2" id="KW-0732">Signal</keyword>